<dbReference type="InterPro" id="IPR036977">
    <property type="entry name" value="DNA_primase_Znf_CHC2"/>
</dbReference>
<comment type="catalytic activity">
    <reaction evidence="12">
        <text>ssDNA + n NTP = ssDNA/pppN(pN)n-1 hybrid + (n-1) diphosphate.</text>
        <dbReference type="EC" id="2.7.7.101"/>
    </reaction>
</comment>
<evidence type="ECO:0000313" key="15">
    <source>
        <dbReference type="EMBL" id="MBM6703720.1"/>
    </source>
</evidence>
<dbReference type="InterPro" id="IPR034151">
    <property type="entry name" value="TOPRIM_DnaG_bac"/>
</dbReference>
<dbReference type="SUPFAM" id="SSF56731">
    <property type="entry name" value="DNA primase core"/>
    <property type="match status" value="1"/>
</dbReference>
<dbReference type="InterPro" id="IPR002694">
    <property type="entry name" value="Znf_CHC2"/>
</dbReference>
<protein>
    <recommendedName>
        <fullName evidence="12">DNA primase</fullName>
        <ecNumber evidence="12">2.7.7.101</ecNumber>
    </recommendedName>
</protein>
<dbReference type="InterPro" id="IPR030846">
    <property type="entry name" value="DnaG_bac"/>
</dbReference>
<dbReference type="SMART" id="SM00493">
    <property type="entry name" value="TOPRIM"/>
    <property type="match status" value="1"/>
</dbReference>
<feature type="region of interest" description="Disordered" evidence="13">
    <location>
        <begin position="762"/>
        <end position="787"/>
    </location>
</feature>
<dbReference type="Gene3D" id="3.90.580.10">
    <property type="entry name" value="Zinc finger, CHC2-type domain"/>
    <property type="match status" value="1"/>
</dbReference>
<feature type="compositionally biased region" description="Acidic residues" evidence="13">
    <location>
        <begin position="881"/>
        <end position="902"/>
    </location>
</feature>
<keyword evidence="16" id="KW-1185">Reference proteome</keyword>
<evidence type="ECO:0000256" key="11">
    <source>
        <dbReference type="ARBA" id="ARBA00023163"/>
    </source>
</evidence>
<dbReference type="Pfam" id="PF13662">
    <property type="entry name" value="Toprim_4"/>
    <property type="match status" value="1"/>
</dbReference>
<feature type="region of interest" description="Disordered" evidence="13">
    <location>
        <begin position="836"/>
        <end position="910"/>
    </location>
</feature>
<evidence type="ECO:0000256" key="12">
    <source>
        <dbReference type="HAMAP-Rule" id="MF_00974"/>
    </source>
</evidence>
<keyword evidence="1 12" id="KW-0240">DNA-directed RNA polymerase</keyword>
<keyword evidence="10 12" id="KW-0238">DNA-binding</keyword>
<accession>A0ABS2DSN0</accession>
<dbReference type="InterPro" id="IPR050219">
    <property type="entry name" value="DnaG_primase"/>
</dbReference>
<dbReference type="NCBIfam" id="TIGR01391">
    <property type="entry name" value="dnaG"/>
    <property type="match status" value="1"/>
</dbReference>
<evidence type="ECO:0000256" key="2">
    <source>
        <dbReference type="ARBA" id="ARBA00022515"/>
    </source>
</evidence>
<evidence type="ECO:0000259" key="14">
    <source>
        <dbReference type="PROSITE" id="PS50880"/>
    </source>
</evidence>
<dbReference type="InterPro" id="IPR013264">
    <property type="entry name" value="DNAG_N"/>
</dbReference>
<dbReference type="PANTHER" id="PTHR30313">
    <property type="entry name" value="DNA PRIMASE"/>
    <property type="match status" value="1"/>
</dbReference>
<reference evidence="15 16" key="1">
    <citation type="journal article" date="2021" name="Sci. Rep.">
        <title>The distribution of antibiotic resistance genes in chicken gut microbiota commensals.</title>
        <authorList>
            <person name="Juricova H."/>
            <person name="Matiasovicova J."/>
            <person name="Kubasova T."/>
            <person name="Cejkova D."/>
            <person name="Rychlik I."/>
        </authorList>
    </citation>
    <scope>NUCLEOTIDE SEQUENCE [LARGE SCALE GENOMIC DNA]</scope>
    <source>
        <strain evidence="15 16">An829</strain>
    </source>
</reference>
<dbReference type="InterPro" id="IPR006295">
    <property type="entry name" value="DNA_primase_DnaG"/>
</dbReference>
<keyword evidence="6 12" id="KW-0479">Metal-binding</keyword>
<evidence type="ECO:0000256" key="4">
    <source>
        <dbReference type="ARBA" id="ARBA00022695"/>
    </source>
</evidence>
<dbReference type="PANTHER" id="PTHR30313:SF2">
    <property type="entry name" value="DNA PRIMASE"/>
    <property type="match status" value="1"/>
</dbReference>
<comment type="domain">
    <text evidence="12">Contains an N-terminal zinc-binding domain, a central core domain that contains the primase activity, and a C-terminal DnaB-binding domain.</text>
</comment>
<keyword evidence="8 12" id="KW-0862">Zinc</keyword>
<dbReference type="InterPro" id="IPR006171">
    <property type="entry name" value="TOPRIM_dom"/>
</dbReference>
<dbReference type="Gene3D" id="3.40.1360.10">
    <property type="match status" value="1"/>
</dbReference>
<evidence type="ECO:0000256" key="7">
    <source>
        <dbReference type="ARBA" id="ARBA00022771"/>
    </source>
</evidence>
<feature type="region of interest" description="Disordered" evidence="13">
    <location>
        <begin position="656"/>
        <end position="683"/>
    </location>
</feature>
<keyword evidence="4 12" id="KW-0548">Nucleotidyltransferase</keyword>
<comment type="cofactor">
    <cofactor evidence="12">
        <name>Zn(2+)</name>
        <dbReference type="ChEBI" id="CHEBI:29105"/>
    </cofactor>
    <text evidence="12">Binds 1 zinc ion per monomer.</text>
</comment>
<evidence type="ECO:0000256" key="13">
    <source>
        <dbReference type="SAM" id="MobiDB-lite"/>
    </source>
</evidence>
<evidence type="ECO:0000313" key="16">
    <source>
        <dbReference type="Proteomes" id="UP000715095"/>
    </source>
</evidence>
<sequence length="910" mass="98370">MIPEGFITSLLDRADIVDVAGRYVQLKKSGRNYMCCCPFHKEKTPSFSISPSKQIYKCFGCGKSGNAIGFLMAIENLEFPEAVRKLAGFYGMEVPEDRSPAKRAARERAKSLSDFMQAAADFYTLQLKTTKKAIDYLKAREISGETAARFALGYSPDGWHALKAVFPDERYDEPKLLEVGLVNEKNGRRYDAFRDRIMFPIRNPKGAVIGFGARTMKGDEQPKYLNSPETPIYHKGSELYGLYEGRSDIGEKGRAIVCEGYMDVIQLSQAGFREAVAALGTSITPEHVRKLFKLADVVYFSFDGDSAGRKAAKRALEAALPVLTDTQRANFVLLPPEHDPDSLIKAEGAQAFERELEKSLPLTDFLKSLLLEGKSLVFAEERAKLVAEAKPFILALQHAPVLRLSLMKEIAGLARLQPEDVAAQYGLAQGNSPSTASGALSGGYYGGRGAYQSGWRSYRGAGGGYAGLRNVQNGWRSDRRFGRGYDGYYDRGGYMPRPEPRVPVKDVRDRMLQCFLAYPALLSEFSHQIEDEFISSEHPAAQRIVEVWRAAAQEEEETGDVLNPASLLSVLEHSEHAQYYLKLLADELVIETPEEGARLELKRAFLDLELERTNSRLLLEGQATLPDEAFLKQLALRRAELDARIEAAKLEEQNYRREVETRERNSGGAAGAASESDAPKALSSNPKVRALQMHFLGADAAKAESAALERSSEPAFASSGSAWRPEAARREESAAVFGAAPPAAWSPASALAAAAATVAQPSESAPAASPEPARPAAAPVPASSCVSPAASPEAIAKRNAARANRDAILAALMADAQKRAAQKGVSTDGFFGAAPVVPGAPGVPPSDGSDLPSGGPDPDMAGTSGFADAGAVPEGFNDVPPIEDDEAYAFESDAGGDEFDAADFDRFRGR</sequence>
<dbReference type="Gene3D" id="3.90.980.10">
    <property type="entry name" value="DNA primase, catalytic core, N-terminal domain"/>
    <property type="match status" value="1"/>
</dbReference>
<keyword evidence="11 12" id="KW-0804">Transcription</keyword>
<evidence type="ECO:0000256" key="9">
    <source>
        <dbReference type="ARBA" id="ARBA00022842"/>
    </source>
</evidence>
<evidence type="ECO:0000256" key="10">
    <source>
        <dbReference type="ARBA" id="ARBA00023125"/>
    </source>
</evidence>
<comment type="caution">
    <text evidence="15">The sequence shown here is derived from an EMBL/GenBank/DDBJ whole genome shotgun (WGS) entry which is preliminary data.</text>
</comment>
<comment type="similarity">
    <text evidence="12">Belongs to the DnaG primase family.</text>
</comment>
<dbReference type="HAMAP" id="MF_00974">
    <property type="entry name" value="DNA_primase_DnaG"/>
    <property type="match status" value="1"/>
</dbReference>
<feature type="zinc finger region" description="CHC2-type" evidence="12">
    <location>
        <begin position="37"/>
        <end position="61"/>
    </location>
</feature>
<dbReference type="CDD" id="cd03364">
    <property type="entry name" value="TOPRIM_DnaG_primases"/>
    <property type="match status" value="1"/>
</dbReference>
<name>A0ABS2DSN0_9BURK</name>
<dbReference type="Proteomes" id="UP000715095">
    <property type="component" value="Unassembled WGS sequence"/>
</dbReference>
<comment type="function">
    <text evidence="12">RNA polymerase that catalyzes the synthesis of short RNA molecules used as primers for DNA polymerase during DNA replication.</text>
</comment>
<dbReference type="InterPro" id="IPR037068">
    <property type="entry name" value="DNA_primase_core_N_sf"/>
</dbReference>
<keyword evidence="3 12" id="KW-0808">Transferase</keyword>
<evidence type="ECO:0000256" key="8">
    <source>
        <dbReference type="ARBA" id="ARBA00022833"/>
    </source>
</evidence>
<organism evidence="15 16">
    <name type="scientific">Sutterella massiliensis</name>
    <dbReference type="NCBI Taxonomy" id="1816689"/>
    <lineage>
        <taxon>Bacteria</taxon>
        <taxon>Pseudomonadati</taxon>
        <taxon>Pseudomonadota</taxon>
        <taxon>Betaproteobacteria</taxon>
        <taxon>Burkholderiales</taxon>
        <taxon>Sutterellaceae</taxon>
        <taxon>Sutterella</taxon>
    </lineage>
</organism>
<evidence type="ECO:0000256" key="6">
    <source>
        <dbReference type="ARBA" id="ARBA00022723"/>
    </source>
</evidence>
<dbReference type="EMBL" id="JACJJC010000005">
    <property type="protein sequence ID" value="MBM6703720.1"/>
    <property type="molecule type" value="Genomic_DNA"/>
</dbReference>
<evidence type="ECO:0000256" key="1">
    <source>
        <dbReference type="ARBA" id="ARBA00022478"/>
    </source>
</evidence>
<keyword evidence="5 12" id="KW-0235">DNA replication</keyword>
<dbReference type="PROSITE" id="PS50880">
    <property type="entry name" value="TOPRIM"/>
    <property type="match status" value="1"/>
</dbReference>
<dbReference type="SMART" id="SM00400">
    <property type="entry name" value="ZnF_CHCC"/>
    <property type="match status" value="1"/>
</dbReference>
<dbReference type="SUPFAM" id="SSF57783">
    <property type="entry name" value="Zinc beta-ribbon"/>
    <property type="match status" value="1"/>
</dbReference>
<feature type="domain" description="Toprim" evidence="14">
    <location>
        <begin position="253"/>
        <end position="334"/>
    </location>
</feature>
<gene>
    <name evidence="12" type="primary">dnaG</name>
    <name evidence="15" type="ORF">H6A60_04355</name>
</gene>
<dbReference type="Pfam" id="PF01807">
    <property type="entry name" value="Zn_ribbon_DnaG"/>
    <property type="match status" value="1"/>
</dbReference>
<evidence type="ECO:0000256" key="3">
    <source>
        <dbReference type="ARBA" id="ARBA00022679"/>
    </source>
</evidence>
<evidence type="ECO:0000256" key="5">
    <source>
        <dbReference type="ARBA" id="ARBA00022705"/>
    </source>
</evidence>
<dbReference type="Pfam" id="PF08275">
    <property type="entry name" value="DNAG_N"/>
    <property type="match status" value="1"/>
</dbReference>
<comment type="subunit">
    <text evidence="12">Monomer. Interacts with DnaB.</text>
</comment>
<feature type="compositionally biased region" description="Basic and acidic residues" evidence="13">
    <location>
        <begin position="656"/>
        <end position="665"/>
    </location>
</feature>
<keyword evidence="9" id="KW-0460">Magnesium</keyword>
<dbReference type="RefSeq" id="WP_205102195.1">
    <property type="nucleotide sequence ID" value="NZ_JACJJC010000005.1"/>
</dbReference>
<proteinExistence type="inferred from homology"/>
<keyword evidence="7 12" id="KW-0863">Zinc-finger</keyword>
<keyword evidence="2 12" id="KW-0639">Primosome</keyword>
<dbReference type="EC" id="2.7.7.101" evidence="12"/>